<organism evidence="3 4">
    <name type="scientific">Terrimicrobium sacchariphilum</name>
    <dbReference type="NCBI Taxonomy" id="690879"/>
    <lineage>
        <taxon>Bacteria</taxon>
        <taxon>Pseudomonadati</taxon>
        <taxon>Verrucomicrobiota</taxon>
        <taxon>Terrimicrobiia</taxon>
        <taxon>Terrimicrobiales</taxon>
        <taxon>Terrimicrobiaceae</taxon>
        <taxon>Terrimicrobium</taxon>
    </lineage>
</organism>
<dbReference type="EMBL" id="BDCO01000003">
    <property type="protein sequence ID" value="GAT35225.1"/>
    <property type="molecule type" value="Genomic_DNA"/>
</dbReference>
<comment type="caution">
    <text evidence="3">The sequence shown here is derived from an EMBL/GenBank/DDBJ whole genome shotgun (WGS) entry which is preliminary data.</text>
</comment>
<accession>A0A146GCC4</accession>
<evidence type="ECO:0000313" key="3">
    <source>
        <dbReference type="EMBL" id="GAT35225.1"/>
    </source>
</evidence>
<dbReference type="InParanoid" id="A0A146GCC4"/>
<evidence type="ECO:0000313" key="4">
    <source>
        <dbReference type="Proteomes" id="UP000076023"/>
    </source>
</evidence>
<proteinExistence type="predicted"/>
<dbReference type="OrthoDB" id="262615at2"/>
<feature type="domain" description="PcRGLX/YetA-like N-terminal RIFT barrel" evidence="1">
    <location>
        <begin position="155"/>
        <end position="224"/>
    </location>
</feature>
<evidence type="ECO:0000259" key="1">
    <source>
        <dbReference type="Pfam" id="PF19501"/>
    </source>
</evidence>
<dbReference type="Pfam" id="PF19501">
    <property type="entry name" value="PcRGLX_1st"/>
    <property type="match status" value="1"/>
</dbReference>
<protein>
    <submittedName>
        <fullName evidence="3">Uncharacterized protein</fullName>
    </submittedName>
</protein>
<feature type="domain" description="PcRGLX/YetA-like central beta-sandwich" evidence="2">
    <location>
        <begin position="235"/>
        <end position="376"/>
    </location>
</feature>
<dbReference type="AlphaFoldDB" id="A0A146GCC4"/>
<keyword evidence="4" id="KW-1185">Reference proteome</keyword>
<dbReference type="InterPro" id="IPR048329">
    <property type="entry name" value="PcRGLX_1st"/>
</dbReference>
<dbReference type="InterPro" id="IPR045793">
    <property type="entry name" value="PcRGLX/YetA-like"/>
</dbReference>
<evidence type="ECO:0000259" key="2">
    <source>
        <dbReference type="Pfam" id="PF21345"/>
    </source>
</evidence>
<reference evidence="4" key="1">
    <citation type="journal article" date="2017" name="Genome Announc.">
        <title>Draft Genome Sequence of Terrimicrobium sacchariphilum NM-5T, a Facultative Anaerobic Soil Bacterium of the Class Spartobacteria.</title>
        <authorList>
            <person name="Qiu Y.L."/>
            <person name="Tourlousse D.M."/>
            <person name="Matsuura N."/>
            <person name="Ohashi A."/>
            <person name="Sekiguchi Y."/>
        </authorList>
    </citation>
    <scope>NUCLEOTIDE SEQUENCE [LARGE SCALE GENOMIC DNA]</scope>
    <source>
        <strain evidence="4">NM-5</strain>
    </source>
</reference>
<dbReference type="PANTHER" id="PTHR40081">
    <property type="entry name" value="CONCANAVALIN A-LIKE LECTIN/GLUCANASE"/>
    <property type="match status" value="1"/>
</dbReference>
<dbReference type="Proteomes" id="UP000076023">
    <property type="component" value="Unassembled WGS sequence"/>
</dbReference>
<name>A0A146GCC4_TERSA</name>
<dbReference type="InterPro" id="IPR048330">
    <property type="entry name" value="PcRGLX/YetA_2nd"/>
</dbReference>
<sequence length="1191" mass="130203">MPGTPLETLRRIDSPLATLPAKVAANAVWCDRVVYAPNDPAGQLLVVSTVLSKASAGTRLEVSLLDGKGQALATESYLTEEGKPAYLVAGKLNAGALPEGSYTLAARIVLSSGGGETALVSGTFSVGKALRPEAGFPAAGVPLMVPPIEATGETIAPISFGVPLPFGALSPGEKLEVWEGDQPILTQSQPMAYWGPGPDDSVRWMGISFVARYRDGKAQKYVLKKAAAEVASPLKVAESAESVVIETGAVRFQISKRAFRGPEQIEVKQGETWARLSTTVNSAGAYLVDEKGTRYEASADLAPEVRIDENGPVRAAVSIRGWYVNPANPQDRLCQFQVRLYAYAGLSRIDGFQRTIITYDTHARKLADVGFSVPVAAAGQNAVQWYTGIDGQIQSGSVASTGSVFFAQAAPDAVWLNHIDGDPAGKRSDGWLAVRDSTVTAAGFLRDVWEKFPKEISYSSGEMTFHSWPKHGRRIVAPEEEIKRENIHRNLFAHQGPLLDLQLPEVYFNQLRTWHDALRWDRENTSFIGYRSDGSGVSMSIRFGVEYFPGKTPDAAVASQSMVNQTAPSAITDPAWNVGSGVIPFLTAAGDPRWERSDALLEAYATGMSNLAAVGRIYGMWIYGNTNNNWDTGLKAPWLHRIWQNSHYGHASFPWKFYFRSGDPRFLKMARAQTGNLMDVGIVHYVPPEEAGTYAGKTPGGLYHAKGWLPWGVRLRGEFPTDSDVGILQHWTNPKVFLERYLTEVDLEARDVFDLWYNRLVSQYQYRSHYGVGRELTQSISELVDIYQTIWDPRLVGYLRPMGDSALGTPFWNYPSQLGFAFFNRTWPIRYFVFARDPKVIERLEEALPTENYGPYGMASAALLLSQKKEMERAPRLLSVLENADQKVFRSPGDPLDGYGAYSSAVDSRMLDEIPGVQAALAELSPAELNKARAQGVNLDPVFPARSGKNQVRDGSESALILALNPDGRPFKLRFESRMGVDMLPSIARIVDPAGKEVRQIPLHDRNADGSPRQLRYLSNEAPVFEIPGGLPGVYRIEFYGYYPIYRAPLTDLPNEVAVLGQGSQAVNGFLFAPKAGQLTLNFAAGKPQGASRPLSFAVQNLDDGKTFETILLFGSSRTSDSVTLQGGLQGVRAEVSAPGLSWLPADQTVFFAHRWDDFAPVLGRIGEQSTKLDNTSLPAAPGGESAGAEE</sequence>
<dbReference type="Pfam" id="PF21345">
    <property type="entry name" value="PcRGLX_2nd"/>
    <property type="match status" value="1"/>
</dbReference>
<dbReference type="STRING" id="690879.TSACC_3289"/>
<dbReference type="PANTHER" id="PTHR40081:SF1">
    <property type="entry name" value="TAT PATHWAY SIGNAL SEQUENCE DOMAIN PROTEIN"/>
    <property type="match status" value="1"/>
</dbReference>
<gene>
    <name evidence="3" type="ORF">TSACC_3289</name>
</gene>